<gene>
    <name evidence="1" type="ORF">KJP28_13650</name>
</gene>
<accession>A0ABS6T3Z7</accession>
<evidence type="ECO:0000313" key="1">
    <source>
        <dbReference type="EMBL" id="MBV7379971.1"/>
    </source>
</evidence>
<name>A0ABS6T3Z7_9RHOB</name>
<protein>
    <submittedName>
        <fullName evidence="1">Uncharacterized protein</fullName>
    </submittedName>
</protein>
<reference evidence="1 2" key="1">
    <citation type="submission" date="2021-05" db="EMBL/GenBank/DDBJ databases">
        <title>Culturable bacteria isolated from Daya Bay.</title>
        <authorList>
            <person name="Zheng W."/>
            <person name="Yu S."/>
            <person name="Huang Y."/>
        </authorList>
    </citation>
    <scope>NUCLEOTIDE SEQUENCE [LARGE SCALE GENOMIC DNA]</scope>
    <source>
        <strain evidence="1 2">DP4N28-5</strain>
    </source>
</reference>
<organism evidence="1 2">
    <name type="scientific">Maritimibacter dapengensis</name>
    <dbReference type="NCBI Taxonomy" id="2836868"/>
    <lineage>
        <taxon>Bacteria</taxon>
        <taxon>Pseudomonadati</taxon>
        <taxon>Pseudomonadota</taxon>
        <taxon>Alphaproteobacteria</taxon>
        <taxon>Rhodobacterales</taxon>
        <taxon>Roseobacteraceae</taxon>
        <taxon>Maritimibacter</taxon>
    </lineage>
</organism>
<proteinExistence type="predicted"/>
<dbReference type="Proteomes" id="UP000756530">
    <property type="component" value="Unassembled WGS sequence"/>
</dbReference>
<sequence>MRNTQSALRVFLKHESGIVTVDLSVFLGDSIALAMVVTGVAPRGSRIAANENAAPKGAAQEFPKAGGATRGMIPYGHWLFNDMRNHLQQVPLSAVKVPSLAPWTFI</sequence>
<evidence type="ECO:0000313" key="2">
    <source>
        <dbReference type="Proteomes" id="UP000756530"/>
    </source>
</evidence>
<dbReference type="RefSeq" id="WP_218393175.1">
    <property type="nucleotide sequence ID" value="NZ_JAHUZE010000003.1"/>
</dbReference>
<dbReference type="EMBL" id="JAHUZE010000003">
    <property type="protein sequence ID" value="MBV7379971.1"/>
    <property type="molecule type" value="Genomic_DNA"/>
</dbReference>
<comment type="caution">
    <text evidence="1">The sequence shown here is derived from an EMBL/GenBank/DDBJ whole genome shotgun (WGS) entry which is preliminary data.</text>
</comment>
<keyword evidence="2" id="KW-1185">Reference proteome</keyword>